<dbReference type="Proteomes" id="UP000800041">
    <property type="component" value="Unassembled WGS sequence"/>
</dbReference>
<organism evidence="2 3">
    <name type="scientific">Aulographum hederae CBS 113979</name>
    <dbReference type="NCBI Taxonomy" id="1176131"/>
    <lineage>
        <taxon>Eukaryota</taxon>
        <taxon>Fungi</taxon>
        <taxon>Dikarya</taxon>
        <taxon>Ascomycota</taxon>
        <taxon>Pezizomycotina</taxon>
        <taxon>Dothideomycetes</taxon>
        <taxon>Pleosporomycetidae</taxon>
        <taxon>Aulographales</taxon>
        <taxon>Aulographaceae</taxon>
    </lineage>
</organism>
<name>A0A6G1GQP4_9PEZI</name>
<feature type="region of interest" description="Disordered" evidence="1">
    <location>
        <begin position="279"/>
        <end position="301"/>
    </location>
</feature>
<evidence type="ECO:0000313" key="3">
    <source>
        <dbReference type="Proteomes" id="UP000800041"/>
    </source>
</evidence>
<sequence length="301" mass="31755">MPSVTNTKPAADQDSIPTTATTIATFDATHFRASGARGAIVRYGPYVVPPSTAITPEVTFTDTSATKPCDDCLITLIQAGLEFANGTTVEGSSAFRLESAVLLDTARSDTTCGEGESELPLTPLRFFVSGNERVPVSLSANGTQKTGYHLTTPSSLFLLTALSNRPLTPPPDPAAPTPEPIPLYLTLTFEYIHFPLPQGFQSVLPAWLDIGGCVDSTLPIPAPAPNTSADTFSLSAPNPWTVSRDISGRIVAVAGLLNNGATGLQVLKNNESVCRPLVLGTKPAQPSSQEPRHQQTESELL</sequence>
<dbReference type="EMBL" id="ML977178">
    <property type="protein sequence ID" value="KAF1983087.1"/>
    <property type="molecule type" value="Genomic_DNA"/>
</dbReference>
<reference evidence="2" key="1">
    <citation type="journal article" date="2020" name="Stud. Mycol.">
        <title>101 Dothideomycetes genomes: a test case for predicting lifestyles and emergence of pathogens.</title>
        <authorList>
            <person name="Haridas S."/>
            <person name="Albert R."/>
            <person name="Binder M."/>
            <person name="Bloem J."/>
            <person name="Labutti K."/>
            <person name="Salamov A."/>
            <person name="Andreopoulos B."/>
            <person name="Baker S."/>
            <person name="Barry K."/>
            <person name="Bills G."/>
            <person name="Bluhm B."/>
            <person name="Cannon C."/>
            <person name="Castanera R."/>
            <person name="Culley D."/>
            <person name="Daum C."/>
            <person name="Ezra D."/>
            <person name="Gonzalez J."/>
            <person name="Henrissat B."/>
            <person name="Kuo A."/>
            <person name="Liang C."/>
            <person name="Lipzen A."/>
            <person name="Lutzoni F."/>
            <person name="Magnuson J."/>
            <person name="Mondo S."/>
            <person name="Nolan M."/>
            <person name="Ohm R."/>
            <person name="Pangilinan J."/>
            <person name="Park H.-J."/>
            <person name="Ramirez L."/>
            <person name="Alfaro M."/>
            <person name="Sun H."/>
            <person name="Tritt A."/>
            <person name="Yoshinaga Y."/>
            <person name="Zwiers L.-H."/>
            <person name="Turgeon B."/>
            <person name="Goodwin S."/>
            <person name="Spatafora J."/>
            <person name="Crous P."/>
            <person name="Grigoriev I."/>
        </authorList>
    </citation>
    <scope>NUCLEOTIDE SEQUENCE</scope>
    <source>
        <strain evidence="2">CBS 113979</strain>
    </source>
</reference>
<proteinExistence type="predicted"/>
<dbReference type="OrthoDB" id="4142625at2759"/>
<feature type="compositionally biased region" description="Basic and acidic residues" evidence="1">
    <location>
        <begin position="290"/>
        <end position="301"/>
    </location>
</feature>
<dbReference type="AlphaFoldDB" id="A0A6G1GQP4"/>
<keyword evidence="3" id="KW-1185">Reference proteome</keyword>
<gene>
    <name evidence="2" type="ORF">K402DRAFT_456904</name>
</gene>
<evidence type="ECO:0000313" key="2">
    <source>
        <dbReference type="EMBL" id="KAF1983087.1"/>
    </source>
</evidence>
<evidence type="ECO:0000256" key="1">
    <source>
        <dbReference type="SAM" id="MobiDB-lite"/>
    </source>
</evidence>
<accession>A0A6G1GQP4</accession>
<protein>
    <submittedName>
        <fullName evidence="2">Uncharacterized protein</fullName>
    </submittedName>
</protein>